<dbReference type="InterPro" id="IPR014985">
    <property type="entry name" value="WbqC"/>
</dbReference>
<name>A0A255ZAZ3_9FLAO</name>
<dbReference type="Pfam" id="PF08889">
    <property type="entry name" value="WbqC"/>
    <property type="match status" value="1"/>
</dbReference>
<dbReference type="AlphaFoldDB" id="A0A255ZAZ3"/>
<protein>
    <recommendedName>
        <fullName evidence="3">WbqC-like protein</fullName>
    </recommendedName>
</protein>
<dbReference type="EMBL" id="NOXX01000226">
    <property type="protein sequence ID" value="OYQ38591.1"/>
    <property type="molecule type" value="Genomic_DNA"/>
</dbReference>
<evidence type="ECO:0008006" key="3">
    <source>
        <dbReference type="Google" id="ProtNLM"/>
    </source>
</evidence>
<sequence>MAILLIPSYFGSISEYVALVQHEEVLFEFDDNFQKQTNRNRAFIYSPNGLQLLNVPVIHKKQLHQKTRDMRIEYAEDWRKQHFKSLEAAYRSSPYFEFYEDFFRDLYSKKYEFLTDLQFHTIDLTLKCLQVNKSYTKTTEFFKNPLQTNGRELANRKKDTHEFESYHQVFIEKHGFLNNLSILDLLFNEGRKAGEYLKRQTLNL</sequence>
<evidence type="ECO:0000313" key="2">
    <source>
        <dbReference type="Proteomes" id="UP000216035"/>
    </source>
</evidence>
<dbReference type="RefSeq" id="WP_094487471.1">
    <property type="nucleotide sequence ID" value="NZ_NOXX01000226.1"/>
</dbReference>
<proteinExistence type="predicted"/>
<evidence type="ECO:0000313" key="1">
    <source>
        <dbReference type="EMBL" id="OYQ38591.1"/>
    </source>
</evidence>
<dbReference type="Proteomes" id="UP000216035">
    <property type="component" value="Unassembled WGS sequence"/>
</dbReference>
<accession>A0A255ZAZ3</accession>
<organism evidence="1 2">
    <name type="scientific">Flavobacterium aurantiibacter</name>
    <dbReference type="NCBI Taxonomy" id="2023067"/>
    <lineage>
        <taxon>Bacteria</taxon>
        <taxon>Pseudomonadati</taxon>
        <taxon>Bacteroidota</taxon>
        <taxon>Flavobacteriia</taxon>
        <taxon>Flavobacteriales</taxon>
        <taxon>Flavobacteriaceae</taxon>
        <taxon>Flavobacterium</taxon>
    </lineage>
</organism>
<reference evidence="1 2" key="1">
    <citation type="submission" date="2017-07" db="EMBL/GenBank/DDBJ databases">
        <title>Flavobacterium cyanobacteriorum sp. nov., isolated from cyanobacterial aggregates in a eutrophic lake.</title>
        <authorList>
            <person name="Cai H."/>
        </authorList>
    </citation>
    <scope>NUCLEOTIDE SEQUENCE [LARGE SCALE GENOMIC DNA]</scope>
    <source>
        <strain evidence="1 2">TH167</strain>
    </source>
</reference>
<gene>
    <name evidence="1" type="ORF">CHX27_14475</name>
</gene>
<keyword evidence="2" id="KW-1185">Reference proteome</keyword>
<comment type="caution">
    <text evidence="1">The sequence shown here is derived from an EMBL/GenBank/DDBJ whole genome shotgun (WGS) entry which is preliminary data.</text>
</comment>
<dbReference type="OrthoDB" id="1523452at2"/>